<evidence type="ECO:0000259" key="2">
    <source>
        <dbReference type="SMART" id="SM00831"/>
    </source>
</evidence>
<dbReference type="Pfam" id="PF00690">
    <property type="entry name" value="Cation_ATPase_N"/>
    <property type="match status" value="1"/>
</dbReference>
<dbReference type="SUPFAM" id="SSF81665">
    <property type="entry name" value="Calcium ATPase, transmembrane domain M"/>
    <property type="match status" value="1"/>
</dbReference>
<reference evidence="4" key="2">
    <citation type="journal article" date="2008" name="Nucleic Acids Res.">
        <title>The rice annotation project database (RAP-DB): 2008 update.</title>
        <authorList>
            <consortium name="The rice annotation project (RAP)"/>
        </authorList>
    </citation>
    <scope>GENOME REANNOTATION</scope>
    <source>
        <strain evidence="4">cv. Nipponbare</strain>
    </source>
</reference>
<dbReference type="PANTHER" id="PTHR42861">
    <property type="entry name" value="CALCIUM-TRANSPORTING ATPASE"/>
    <property type="match status" value="1"/>
</dbReference>
<feature type="non-terminal residue" evidence="3">
    <location>
        <position position="1"/>
    </location>
</feature>
<dbReference type="AlphaFoldDB" id="Q0DW93"/>
<feature type="region of interest" description="Disordered" evidence="1">
    <location>
        <begin position="1"/>
        <end position="63"/>
    </location>
</feature>
<protein>
    <submittedName>
        <fullName evidence="3">Os02g0825600 protein</fullName>
    </submittedName>
</protein>
<dbReference type="InterPro" id="IPR023298">
    <property type="entry name" value="ATPase_P-typ_TM_dom_sf"/>
</dbReference>
<dbReference type="Proteomes" id="UP000000763">
    <property type="component" value="Chromosome 2"/>
</dbReference>
<evidence type="ECO:0000256" key="1">
    <source>
        <dbReference type="SAM" id="MobiDB-lite"/>
    </source>
</evidence>
<dbReference type="InterPro" id="IPR004014">
    <property type="entry name" value="ATPase_P-typ_cation-transptr_N"/>
</dbReference>
<dbReference type="KEGG" id="dosa:Os02g0825600"/>
<feature type="domain" description="Cation-transporting P-type ATPase N-terminal" evidence="2">
    <location>
        <begin position="90"/>
        <end position="151"/>
    </location>
</feature>
<proteinExistence type="predicted"/>
<feature type="compositionally biased region" description="Low complexity" evidence="1">
    <location>
        <begin position="33"/>
        <end position="56"/>
    </location>
</feature>
<name>Q0DW93_ORYSJ</name>
<sequence>LPLLPCLAPPPPPQSRAATASPSRRRRTPPPLLLSLPLPQPSSSSAAGPLTPNPSRCRPPPLLRRRRRRRLPIAVPPPALAGLLRLAVPLPSSLSIAVSGWLTSTNAEQCLNLFGPNKLKEKKESKFLRFMWNPLSWVMEAAAIMAIALANGGGSCRAGRTSWASSHCS</sequence>
<evidence type="ECO:0000313" key="4">
    <source>
        <dbReference type="Proteomes" id="UP000000763"/>
    </source>
</evidence>
<dbReference type="EMBL" id="AP008208">
    <property type="protein sequence ID" value="BAF10495.1"/>
    <property type="molecule type" value="Genomic_DNA"/>
</dbReference>
<evidence type="ECO:0000313" key="3">
    <source>
        <dbReference type="EMBL" id="BAF10495.1"/>
    </source>
</evidence>
<gene>
    <name evidence="3" type="ordered locus">Os02g0825600</name>
</gene>
<accession>Q0DW93</accession>
<organism evidence="3 4">
    <name type="scientific">Oryza sativa subsp. japonica</name>
    <name type="common">Rice</name>
    <dbReference type="NCBI Taxonomy" id="39947"/>
    <lineage>
        <taxon>Eukaryota</taxon>
        <taxon>Viridiplantae</taxon>
        <taxon>Streptophyta</taxon>
        <taxon>Embryophyta</taxon>
        <taxon>Tracheophyta</taxon>
        <taxon>Spermatophyta</taxon>
        <taxon>Magnoliopsida</taxon>
        <taxon>Liliopsida</taxon>
        <taxon>Poales</taxon>
        <taxon>Poaceae</taxon>
        <taxon>BOP clade</taxon>
        <taxon>Oryzoideae</taxon>
        <taxon>Oryzeae</taxon>
        <taxon>Oryzinae</taxon>
        <taxon>Oryza</taxon>
        <taxon>Oryza sativa</taxon>
    </lineage>
</organism>
<dbReference type="Gene3D" id="1.20.1110.10">
    <property type="entry name" value="Calcium-transporting ATPase, transmembrane domain"/>
    <property type="match status" value="1"/>
</dbReference>
<dbReference type="SMART" id="SM00831">
    <property type="entry name" value="Cation_ATPase_N"/>
    <property type="match status" value="1"/>
</dbReference>
<reference evidence="3 4" key="1">
    <citation type="journal article" date="2005" name="Nature">
        <title>The map-based sequence of the rice genome.</title>
        <authorList>
            <consortium name="International rice genome sequencing project (IRGSP)"/>
            <person name="Matsumoto T."/>
            <person name="Wu J."/>
            <person name="Kanamori H."/>
            <person name="Katayose Y."/>
            <person name="Fujisawa M."/>
            <person name="Namiki N."/>
            <person name="Mizuno H."/>
            <person name="Yamamoto K."/>
            <person name="Antonio B.A."/>
            <person name="Baba T."/>
            <person name="Sakata K."/>
            <person name="Nagamura Y."/>
            <person name="Aoki H."/>
            <person name="Arikawa K."/>
            <person name="Arita K."/>
            <person name="Bito T."/>
            <person name="Chiden Y."/>
            <person name="Fujitsuka N."/>
            <person name="Fukunaka R."/>
            <person name="Hamada M."/>
            <person name="Harada C."/>
            <person name="Hayashi A."/>
            <person name="Hijishita S."/>
            <person name="Honda M."/>
            <person name="Hosokawa S."/>
            <person name="Ichikawa Y."/>
            <person name="Idonuma A."/>
            <person name="Iijima M."/>
            <person name="Ikeda M."/>
            <person name="Ikeno M."/>
            <person name="Ito K."/>
            <person name="Ito S."/>
            <person name="Ito T."/>
            <person name="Ito Y."/>
            <person name="Ito Y."/>
            <person name="Iwabuchi A."/>
            <person name="Kamiya K."/>
            <person name="Karasawa W."/>
            <person name="Kurita K."/>
            <person name="Katagiri S."/>
            <person name="Kikuta A."/>
            <person name="Kobayashi H."/>
            <person name="Kobayashi N."/>
            <person name="Machita K."/>
            <person name="Maehara T."/>
            <person name="Masukawa M."/>
            <person name="Mizubayashi T."/>
            <person name="Mukai Y."/>
            <person name="Nagasaki H."/>
            <person name="Nagata Y."/>
            <person name="Naito S."/>
            <person name="Nakashima M."/>
            <person name="Nakama Y."/>
            <person name="Nakamichi Y."/>
            <person name="Nakamura M."/>
            <person name="Meguro A."/>
            <person name="Negishi M."/>
            <person name="Ohta I."/>
            <person name="Ohta T."/>
            <person name="Okamoto M."/>
            <person name="Ono N."/>
            <person name="Saji S."/>
            <person name="Sakaguchi M."/>
            <person name="Sakai K."/>
            <person name="Shibata M."/>
            <person name="Shimokawa T."/>
            <person name="Song J."/>
            <person name="Takazaki Y."/>
            <person name="Terasawa K."/>
            <person name="Tsugane M."/>
            <person name="Tsuji K."/>
            <person name="Ueda S."/>
            <person name="Waki K."/>
            <person name="Yamagata H."/>
            <person name="Yamamoto M."/>
            <person name="Yamamoto S."/>
            <person name="Yamane H."/>
            <person name="Yoshiki S."/>
            <person name="Yoshihara R."/>
            <person name="Yukawa K."/>
            <person name="Zhong H."/>
            <person name="Yano M."/>
            <person name="Yuan Q."/>
            <person name="Ouyang S."/>
            <person name="Liu J."/>
            <person name="Jones K.M."/>
            <person name="Gansberger K."/>
            <person name="Moffat K."/>
            <person name="Hill J."/>
            <person name="Bera J."/>
            <person name="Fadrosh D."/>
            <person name="Jin S."/>
            <person name="Johri S."/>
            <person name="Kim M."/>
            <person name="Overton L."/>
            <person name="Reardon M."/>
            <person name="Tsitrin T."/>
            <person name="Vuong H."/>
            <person name="Weaver B."/>
            <person name="Ciecko A."/>
            <person name="Tallon L."/>
            <person name="Jackson J."/>
            <person name="Pai G."/>
            <person name="Aken S.V."/>
            <person name="Utterback T."/>
            <person name="Reidmuller S."/>
            <person name="Feldblyum T."/>
            <person name="Hsiao J."/>
            <person name="Zismann V."/>
            <person name="Iobst S."/>
            <person name="de Vazeille A.R."/>
            <person name="Buell C.R."/>
            <person name="Ying K."/>
            <person name="Li Y."/>
            <person name="Lu T."/>
            <person name="Huang Y."/>
            <person name="Zhao Q."/>
            <person name="Feng Q."/>
            <person name="Zhang L."/>
            <person name="Zhu J."/>
            <person name="Weng Q."/>
            <person name="Mu J."/>
            <person name="Lu Y."/>
            <person name="Fan D."/>
            <person name="Liu Y."/>
            <person name="Guan J."/>
            <person name="Zhang Y."/>
            <person name="Yu S."/>
            <person name="Liu X."/>
            <person name="Zhang Y."/>
            <person name="Hong G."/>
            <person name="Han B."/>
            <person name="Choisne N."/>
            <person name="Demange N."/>
            <person name="Orjeda G."/>
            <person name="Samain S."/>
            <person name="Cattolico L."/>
            <person name="Pelletier E."/>
            <person name="Couloux A."/>
            <person name="Segurens B."/>
            <person name="Wincker P."/>
            <person name="D'Hont A."/>
            <person name="Scarpelli C."/>
            <person name="Weissenbach J."/>
            <person name="Salanoubat M."/>
            <person name="Quetier F."/>
            <person name="Yu Y."/>
            <person name="Kim H.R."/>
            <person name="Rambo T."/>
            <person name="Currie J."/>
            <person name="Collura K."/>
            <person name="Luo M."/>
            <person name="Yang T."/>
            <person name="Ammiraju J.S.S."/>
            <person name="Engler F."/>
            <person name="Soderlund C."/>
            <person name="Wing R.A."/>
            <person name="Palmer L.E."/>
            <person name="de la Bastide M."/>
            <person name="Spiegel L."/>
            <person name="Nascimento L."/>
            <person name="Zutavern T."/>
            <person name="O'Shaughnessy A."/>
            <person name="Dike S."/>
            <person name="Dedhia N."/>
            <person name="Preston R."/>
            <person name="Balija V."/>
            <person name="McCombie W.R."/>
            <person name="Chow T."/>
            <person name="Chen H."/>
            <person name="Chung M."/>
            <person name="Chen C."/>
            <person name="Shaw J."/>
            <person name="Wu H."/>
            <person name="Hsiao K."/>
            <person name="Chao Y."/>
            <person name="Chu M."/>
            <person name="Cheng C."/>
            <person name="Hour A."/>
            <person name="Lee P."/>
            <person name="Lin S."/>
            <person name="Lin Y."/>
            <person name="Liou J."/>
            <person name="Liu S."/>
            <person name="Hsing Y."/>
            <person name="Raghuvanshi S."/>
            <person name="Mohanty A."/>
            <person name="Bharti A.K."/>
            <person name="Gaur A."/>
            <person name="Gupta V."/>
            <person name="Kumar D."/>
            <person name="Ravi V."/>
            <person name="Vij S."/>
            <person name="Kapur A."/>
            <person name="Khurana P."/>
            <person name="Khurana P."/>
            <person name="Khurana J.P."/>
            <person name="Tyagi A.K."/>
            <person name="Gaikwad K."/>
            <person name="Singh A."/>
            <person name="Dalal V."/>
            <person name="Srivastava S."/>
            <person name="Dixit A."/>
            <person name="Pal A.K."/>
            <person name="Ghazi I.A."/>
            <person name="Yadav M."/>
            <person name="Pandit A."/>
            <person name="Bhargava A."/>
            <person name="Sureshbabu K."/>
            <person name="Batra K."/>
            <person name="Sharma T.R."/>
            <person name="Mohapatra T."/>
            <person name="Singh N.K."/>
            <person name="Messing J."/>
            <person name="Nelson A.B."/>
            <person name="Fuks G."/>
            <person name="Kavchok S."/>
            <person name="Keizer G."/>
            <person name="Linton E."/>
            <person name="Llaca V."/>
            <person name="Song R."/>
            <person name="Tanyolac B."/>
            <person name="Young S."/>
            <person name="Ho-Il K."/>
            <person name="Hahn J.H."/>
            <person name="Sangsakoo G."/>
            <person name="Vanavichit A."/>
            <person name="de Mattos Luiz.A.T."/>
            <person name="Zimmer P.D."/>
            <person name="Malone G."/>
            <person name="Dellagostin O."/>
            <person name="de Oliveira A.C."/>
            <person name="Bevan M."/>
            <person name="Bancroft I."/>
            <person name="Minx P."/>
            <person name="Cordum H."/>
            <person name="Wilson R."/>
            <person name="Cheng Z."/>
            <person name="Jin W."/>
            <person name="Jiang J."/>
            <person name="Leong S.A."/>
            <person name="Iwama H."/>
            <person name="Gojobori T."/>
            <person name="Itoh T."/>
            <person name="Niimura Y."/>
            <person name="Fujii Y."/>
            <person name="Habara T."/>
            <person name="Sakai H."/>
            <person name="Sato Y."/>
            <person name="Wilson G."/>
            <person name="Kumar K."/>
            <person name="McCouch S."/>
            <person name="Juretic N."/>
            <person name="Hoen D."/>
            <person name="Wright S."/>
            <person name="Bruskiewich R."/>
            <person name="Bureau T."/>
            <person name="Miyao A."/>
            <person name="Hirochika H."/>
            <person name="Nishikawa T."/>
            <person name="Kadowaki K."/>
            <person name="Sugiura M."/>
            <person name="Burr B."/>
            <person name="Sasaki T."/>
        </authorList>
    </citation>
    <scope>NUCLEOTIDE SEQUENCE [LARGE SCALE GENOMIC DNA]</scope>
    <source>
        <strain evidence="4">cv. Nipponbare</strain>
    </source>
</reference>